<sequence length="132" mass="14537">MALGAGRLFPGKGRRHHFLKPALVAGKDRPIGIICGSRIFFADDHRMSAFRAGYCLAGMAVFNLYGISAFIAVKNHPASSTERKTTPPAQRKTKLAGQRQHQLLHASSTITKKYFIYFDTGKSFAVKKNQIG</sequence>
<protein>
    <submittedName>
        <fullName evidence="3">Uncharacterized protein</fullName>
    </submittedName>
</protein>
<evidence type="ECO:0000256" key="1">
    <source>
        <dbReference type="SAM" id="MobiDB-lite"/>
    </source>
</evidence>
<accession>A0A9X4RR29</accession>
<feature type="transmembrane region" description="Helical" evidence="2">
    <location>
        <begin position="51"/>
        <end position="73"/>
    </location>
</feature>
<dbReference type="EMBL" id="JAPHEH010000001">
    <property type="protein sequence ID" value="MDG4476887.1"/>
    <property type="molecule type" value="Genomic_DNA"/>
</dbReference>
<comment type="caution">
    <text evidence="3">The sequence shown here is derived from an EMBL/GenBank/DDBJ whole genome shotgun (WGS) entry which is preliminary data.</text>
</comment>
<reference evidence="3" key="1">
    <citation type="journal article" date="2022" name="bioRxiv">
        <title>Thiovibrio frasassiensisgen. nov., sp. nov., an autotrophic, elemental sulfur disproportionating bacterium isolated from sulfidic karst sediment, and proposal of Thiovibrionaceae fam. nov.</title>
        <authorList>
            <person name="Aronson H."/>
            <person name="Thomas C."/>
            <person name="Bhattacharyya M."/>
            <person name="Eckstein S."/>
            <person name="Jensen S."/>
            <person name="Barco R."/>
            <person name="Macalady J."/>
            <person name="Amend J."/>
        </authorList>
    </citation>
    <scope>NUCLEOTIDE SEQUENCE</scope>
    <source>
        <strain evidence="3">RS19-109</strain>
    </source>
</reference>
<dbReference type="AlphaFoldDB" id="A0A9X4RR29"/>
<evidence type="ECO:0000256" key="2">
    <source>
        <dbReference type="SAM" id="Phobius"/>
    </source>
</evidence>
<keyword evidence="2" id="KW-0812">Transmembrane</keyword>
<evidence type="ECO:0000313" key="3">
    <source>
        <dbReference type="EMBL" id="MDG4476887.1"/>
    </source>
</evidence>
<evidence type="ECO:0000313" key="4">
    <source>
        <dbReference type="Proteomes" id="UP001154240"/>
    </source>
</evidence>
<keyword evidence="4" id="KW-1185">Reference proteome</keyword>
<gene>
    <name evidence="3" type="ORF">OLX77_12050</name>
</gene>
<reference evidence="3" key="2">
    <citation type="submission" date="2022-10" db="EMBL/GenBank/DDBJ databases">
        <authorList>
            <person name="Aronson H.S."/>
        </authorList>
    </citation>
    <scope>NUCLEOTIDE SEQUENCE</scope>
    <source>
        <strain evidence="3">RS19-109</strain>
    </source>
</reference>
<keyword evidence="2" id="KW-0472">Membrane</keyword>
<dbReference type="RefSeq" id="WP_307633852.1">
    <property type="nucleotide sequence ID" value="NZ_JAPHEH010000001.1"/>
</dbReference>
<proteinExistence type="predicted"/>
<dbReference type="Proteomes" id="UP001154240">
    <property type="component" value="Unassembled WGS sequence"/>
</dbReference>
<organism evidence="3 4">
    <name type="scientific">Thiovibrio frasassiensis</name>
    <dbReference type="NCBI Taxonomy" id="2984131"/>
    <lineage>
        <taxon>Bacteria</taxon>
        <taxon>Pseudomonadati</taxon>
        <taxon>Thermodesulfobacteriota</taxon>
        <taxon>Desulfobulbia</taxon>
        <taxon>Desulfobulbales</taxon>
        <taxon>Thiovibrionaceae</taxon>
        <taxon>Thiovibrio</taxon>
    </lineage>
</organism>
<feature type="region of interest" description="Disordered" evidence="1">
    <location>
        <begin position="77"/>
        <end position="98"/>
    </location>
</feature>
<keyword evidence="2" id="KW-1133">Transmembrane helix</keyword>
<name>A0A9X4RR29_9BACT</name>